<accession>A0AAE8YHL1</accession>
<keyword evidence="2" id="KW-1185">Reference proteome</keyword>
<evidence type="ECO:0000313" key="2">
    <source>
        <dbReference type="Proteomes" id="UP000831673"/>
    </source>
</evidence>
<protein>
    <submittedName>
        <fullName evidence="1">Tail tip assembly protein K</fullName>
    </submittedName>
</protein>
<reference evidence="1 2" key="1">
    <citation type="submission" date="2021-11" db="EMBL/GenBank/DDBJ databases">
        <title>Novel species of Proteus-infecting phage.</title>
        <authorList>
            <person name="Aaron J.A."/>
            <person name="van Zyl L.J."/>
            <person name="Dicks L.M.T."/>
        </authorList>
    </citation>
    <scope>NUCLEOTIDE SEQUENCE [LARGE SCALE GENOMIC DNA]</scope>
</reference>
<dbReference type="EMBL" id="OL416096">
    <property type="protein sequence ID" value="UGC97789.1"/>
    <property type="molecule type" value="Genomic_DNA"/>
</dbReference>
<name>A0AAE8YHL1_9CAUD</name>
<sequence length="211" mass="24283">MSNTQSNSSNNTKTVLYYGKEIQVPNDAKWIHTDSDGMVYTASGPATTGDNFYLTSEAHTVHSFNHTEMSTINWMLSQKRIQDLPSVSSRIEQKAHPHADLMLKYAMIAQYDDKPWENFECRSEKGTWYAMVADSTFYSNLEYRLKPQPIRIKEGQLWRSTKEAVLVEVHPVKHPELQKGSIVVAQRLNPELTLYSELTKTELQEHFTLVK</sequence>
<gene>
    <name evidence="1" type="ORF">pp309_000001</name>
</gene>
<dbReference type="Proteomes" id="UP000831673">
    <property type="component" value="Segment"/>
</dbReference>
<proteinExistence type="predicted"/>
<evidence type="ECO:0000313" key="1">
    <source>
        <dbReference type="EMBL" id="UGC97789.1"/>
    </source>
</evidence>
<organism evidence="1 2">
    <name type="scientific">Proteus phage 309</name>
    <dbReference type="NCBI Taxonomy" id="2894355"/>
    <lineage>
        <taxon>Viruses</taxon>
        <taxon>Duplodnaviria</taxon>
        <taxon>Heunggongvirae</taxon>
        <taxon>Uroviricota</taxon>
        <taxon>Caudoviricetes</taxon>
        <taxon>Autographivirales</taxon>
        <taxon>Autoscriptoviridae</taxon>
        <taxon>Slopekvirinae</taxon>
        <taxon>Novosibovirus</taxon>
        <taxon>Novosibovirus 309</taxon>
    </lineage>
</organism>